<evidence type="ECO:0000259" key="5">
    <source>
        <dbReference type="PROSITE" id="PS51352"/>
    </source>
</evidence>
<evidence type="ECO:0000256" key="4">
    <source>
        <dbReference type="ARBA" id="ARBA00023284"/>
    </source>
</evidence>
<feature type="domain" description="Thioredoxin" evidence="5">
    <location>
        <begin position="59"/>
        <end position="210"/>
    </location>
</feature>
<dbReference type="PROSITE" id="PS00194">
    <property type="entry name" value="THIOREDOXIN_1"/>
    <property type="match status" value="1"/>
</dbReference>
<dbReference type="InterPro" id="IPR000866">
    <property type="entry name" value="AhpC/TSA"/>
</dbReference>
<dbReference type="InterPro" id="IPR017937">
    <property type="entry name" value="Thioredoxin_CS"/>
</dbReference>
<dbReference type="PANTHER" id="PTHR42852:SF13">
    <property type="entry name" value="PROTEIN DIPZ"/>
    <property type="match status" value="1"/>
</dbReference>
<keyword evidence="3" id="KW-0560">Oxidoreductase</keyword>
<keyword evidence="4" id="KW-0676">Redox-active center</keyword>
<reference evidence="6" key="1">
    <citation type="submission" date="2021-04" db="EMBL/GenBank/DDBJ databases">
        <title>Phylogenetic analysis of Acidobacteriaceae.</title>
        <authorList>
            <person name="Qiu L."/>
            <person name="Zhang Q."/>
        </authorList>
    </citation>
    <scope>NUCLEOTIDE SEQUENCE</scope>
    <source>
        <strain evidence="6">DSM 25168</strain>
    </source>
</reference>
<protein>
    <submittedName>
        <fullName evidence="6">TlpA family protein disulfide reductase</fullName>
    </submittedName>
</protein>
<evidence type="ECO:0000256" key="2">
    <source>
        <dbReference type="ARBA" id="ARBA00022559"/>
    </source>
</evidence>
<dbReference type="InterPro" id="IPR013766">
    <property type="entry name" value="Thioredoxin_domain"/>
</dbReference>
<dbReference type="InterPro" id="IPR000889">
    <property type="entry name" value="Glutathione_peroxidase"/>
</dbReference>
<sequence>MRRNTIVLGVTLFILATFAWAGWANWEYRQQQAEKTAAAGVQATLEKGETADAMFTSSPLLGKPAPEFKLDDLSGKPVTLADYKGKALLINFWATWCGPCKLETPWIVELRNQYADKGFEVLGIDSEGDDLKADDKDGLAKQKESVAKFVKQEKMPYPVLLNGDSIANQYGGLDAMPTSFWVDKNGKVVAAQMGITSKDDMEEKIKKALQ</sequence>
<dbReference type="InterPro" id="IPR050553">
    <property type="entry name" value="Thioredoxin_ResA/DsbE_sf"/>
</dbReference>
<evidence type="ECO:0000256" key="1">
    <source>
        <dbReference type="ARBA" id="ARBA00006926"/>
    </source>
</evidence>
<name>A0A9J7BYV5_9BACT</name>
<gene>
    <name evidence="6" type="ORF">MOP44_11870</name>
</gene>
<evidence type="ECO:0000313" key="7">
    <source>
        <dbReference type="Proteomes" id="UP001059380"/>
    </source>
</evidence>
<dbReference type="SUPFAM" id="SSF52833">
    <property type="entry name" value="Thioredoxin-like"/>
    <property type="match status" value="1"/>
</dbReference>
<accession>A0A9J7BYV5</accession>
<comment type="similarity">
    <text evidence="1">Belongs to the glutathione peroxidase family.</text>
</comment>
<dbReference type="GO" id="GO:0006979">
    <property type="term" value="P:response to oxidative stress"/>
    <property type="evidence" value="ECO:0007669"/>
    <property type="project" value="InterPro"/>
</dbReference>
<organism evidence="6 7">
    <name type="scientific">Occallatibacter riparius</name>
    <dbReference type="NCBI Taxonomy" id="1002689"/>
    <lineage>
        <taxon>Bacteria</taxon>
        <taxon>Pseudomonadati</taxon>
        <taxon>Acidobacteriota</taxon>
        <taxon>Terriglobia</taxon>
        <taxon>Terriglobales</taxon>
        <taxon>Acidobacteriaceae</taxon>
        <taxon>Occallatibacter</taxon>
    </lineage>
</organism>
<evidence type="ECO:0000256" key="3">
    <source>
        <dbReference type="ARBA" id="ARBA00023002"/>
    </source>
</evidence>
<dbReference type="GO" id="GO:0004601">
    <property type="term" value="F:peroxidase activity"/>
    <property type="evidence" value="ECO:0007669"/>
    <property type="project" value="UniProtKB-KW"/>
</dbReference>
<dbReference type="Gene3D" id="3.40.30.10">
    <property type="entry name" value="Glutaredoxin"/>
    <property type="match status" value="1"/>
</dbReference>
<proteinExistence type="inferred from homology"/>
<dbReference type="Proteomes" id="UP001059380">
    <property type="component" value="Chromosome"/>
</dbReference>
<dbReference type="KEGG" id="orp:MOP44_11870"/>
<dbReference type="PROSITE" id="PS51355">
    <property type="entry name" value="GLUTATHIONE_PEROXID_3"/>
    <property type="match status" value="1"/>
</dbReference>
<dbReference type="CDD" id="cd02966">
    <property type="entry name" value="TlpA_like_family"/>
    <property type="match status" value="1"/>
</dbReference>
<keyword evidence="7" id="KW-1185">Reference proteome</keyword>
<keyword evidence="2" id="KW-0575">Peroxidase</keyword>
<dbReference type="Pfam" id="PF00578">
    <property type="entry name" value="AhpC-TSA"/>
    <property type="match status" value="1"/>
</dbReference>
<dbReference type="AlphaFoldDB" id="A0A9J7BYV5"/>
<dbReference type="PANTHER" id="PTHR42852">
    <property type="entry name" value="THIOL:DISULFIDE INTERCHANGE PROTEIN DSBE"/>
    <property type="match status" value="1"/>
</dbReference>
<evidence type="ECO:0000313" key="6">
    <source>
        <dbReference type="EMBL" id="UWZ86614.1"/>
    </source>
</evidence>
<dbReference type="PROSITE" id="PS51352">
    <property type="entry name" value="THIOREDOXIN_2"/>
    <property type="match status" value="1"/>
</dbReference>
<dbReference type="RefSeq" id="WP_260796252.1">
    <property type="nucleotide sequence ID" value="NZ_CP093313.1"/>
</dbReference>
<dbReference type="InterPro" id="IPR036249">
    <property type="entry name" value="Thioredoxin-like_sf"/>
</dbReference>
<dbReference type="EMBL" id="CP093313">
    <property type="protein sequence ID" value="UWZ86614.1"/>
    <property type="molecule type" value="Genomic_DNA"/>
</dbReference>